<name>A0ABP1D3W6_9APHY</name>
<evidence type="ECO:0000313" key="2">
    <source>
        <dbReference type="Proteomes" id="UP001497453"/>
    </source>
</evidence>
<organism evidence="1 2">
    <name type="scientific">Somion occarium</name>
    <dbReference type="NCBI Taxonomy" id="3059160"/>
    <lineage>
        <taxon>Eukaryota</taxon>
        <taxon>Fungi</taxon>
        <taxon>Dikarya</taxon>
        <taxon>Basidiomycota</taxon>
        <taxon>Agaricomycotina</taxon>
        <taxon>Agaricomycetes</taxon>
        <taxon>Polyporales</taxon>
        <taxon>Cerrenaceae</taxon>
        <taxon>Somion</taxon>
    </lineage>
</organism>
<dbReference type="Proteomes" id="UP001497453">
    <property type="component" value="Chromosome 2"/>
</dbReference>
<dbReference type="Gene3D" id="3.80.10.10">
    <property type="entry name" value="Ribonuclease Inhibitor"/>
    <property type="match status" value="1"/>
</dbReference>
<protein>
    <recommendedName>
        <fullName evidence="3">F-box domain-containing protein</fullName>
    </recommendedName>
</protein>
<sequence length="580" mass="66612">MNPVLCIQELLTLIFRWTNDPDSQQYRSTLAKLAVVCKTFHDPALDELWHTQTDLLPTLLVLHGGAIQSRDAEKTEDGDQDQPARVLYQARPLSTEDIQRLRKYSLRVRVLEMRGNLDNPVLHSIDQSVVEALAVAANPLFPNLREFAWYPWSRYRGKKSFEPLFPLLLAPRVESVELRYDEQVVEEKMLKQLSATCSRLTSFVIHSDTSDELSRGLRESLANMKYLEELNVFHHLLDWFVWCTCASMPKLHTLVVELDPDDDSPDPILWTHMPQRSLPIQMLVLNTDDIQKAADFLTGATFPDLREISIDLFGSTGPPRERKVTRLFKAIVDSCPADKLDMIFINDNGQDPLWTIPEGRNRSDYEIRPPLVRPLFRFTNLRRLWLRGRWYWDLDDALVLEMCKAFPQLFALILDPGHRWSLKRRITLQGTLMFIEHAPKLRFFGATLDATDVPDAYSKKTVRPGGGKVQSAMEGMILNCSNIDSAVNTAVFLSDVFPNLFGVDGGPSYEAHFDIGTEWNLAYPDRWNDVSKMVRALSFVRQEERRWLKAEDINGESLHILRSSKALTAKQIQLEGRRPL</sequence>
<keyword evidence="2" id="KW-1185">Reference proteome</keyword>
<dbReference type="InterPro" id="IPR032675">
    <property type="entry name" value="LRR_dom_sf"/>
</dbReference>
<gene>
    <name evidence="1" type="ORF">GFSPODELE1_LOCUS4115</name>
</gene>
<evidence type="ECO:0008006" key="3">
    <source>
        <dbReference type="Google" id="ProtNLM"/>
    </source>
</evidence>
<dbReference type="EMBL" id="OZ037945">
    <property type="protein sequence ID" value="CAL1702585.1"/>
    <property type="molecule type" value="Genomic_DNA"/>
</dbReference>
<reference evidence="2" key="1">
    <citation type="submission" date="2024-04" db="EMBL/GenBank/DDBJ databases">
        <authorList>
            <person name="Shaw F."/>
            <person name="Minotto A."/>
        </authorList>
    </citation>
    <scope>NUCLEOTIDE SEQUENCE [LARGE SCALE GENOMIC DNA]</scope>
</reference>
<accession>A0ABP1D3W6</accession>
<evidence type="ECO:0000313" key="1">
    <source>
        <dbReference type="EMBL" id="CAL1702585.1"/>
    </source>
</evidence>
<proteinExistence type="predicted"/>